<feature type="region of interest" description="Disordered" evidence="1">
    <location>
        <begin position="1"/>
        <end position="71"/>
    </location>
</feature>
<feature type="compositionally biased region" description="Basic and acidic residues" evidence="1">
    <location>
        <begin position="1"/>
        <end position="17"/>
    </location>
</feature>
<organism evidence="2">
    <name type="scientific">Culex pipiens</name>
    <name type="common">House mosquito</name>
    <dbReference type="NCBI Taxonomy" id="7175"/>
    <lineage>
        <taxon>Eukaryota</taxon>
        <taxon>Metazoa</taxon>
        <taxon>Ecdysozoa</taxon>
        <taxon>Arthropoda</taxon>
        <taxon>Hexapoda</taxon>
        <taxon>Insecta</taxon>
        <taxon>Pterygota</taxon>
        <taxon>Neoptera</taxon>
        <taxon>Endopterygota</taxon>
        <taxon>Diptera</taxon>
        <taxon>Nematocera</taxon>
        <taxon>Culicoidea</taxon>
        <taxon>Culicidae</taxon>
        <taxon>Culicinae</taxon>
        <taxon>Culicini</taxon>
        <taxon>Culex</taxon>
        <taxon>Culex</taxon>
    </lineage>
</organism>
<evidence type="ECO:0000256" key="1">
    <source>
        <dbReference type="SAM" id="MobiDB-lite"/>
    </source>
</evidence>
<accession>A0A8D8GJH6</accession>
<name>A0A8D8GJH6_CULPI</name>
<proteinExistence type="predicted"/>
<protein>
    <submittedName>
        <fullName evidence="2">(northern house mosquito) hypothetical protein</fullName>
    </submittedName>
</protein>
<evidence type="ECO:0000313" key="2">
    <source>
        <dbReference type="EMBL" id="CAG6512427.1"/>
    </source>
</evidence>
<dbReference type="AlphaFoldDB" id="A0A8D8GJH6"/>
<feature type="compositionally biased region" description="Low complexity" evidence="1">
    <location>
        <begin position="30"/>
        <end position="41"/>
    </location>
</feature>
<reference evidence="2" key="1">
    <citation type="submission" date="2021-05" db="EMBL/GenBank/DDBJ databases">
        <authorList>
            <person name="Alioto T."/>
            <person name="Alioto T."/>
            <person name="Gomez Garrido J."/>
        </authorList>
    </citation>
    <scope>NUCLEOTIDE SEQUENCE</scope>
</reference>
<dbReference type="EMBL" id="HBUE01270842">
    <property type="protein sequence ID" value="CAG6563880.1"/>
    <property type="molecule type" value="Transcribed_RNA"/>
</dbReference>
<dbReference type="EMBL" id="HBUE01165553">
    <property type="protein sequence ID" value="CAG6512427.1"/>
    <property type="molecule type" value="Transcribed_RNA"/>
</dbReference>
<sequence>MQNQAEEHHRLHIEKSHSRGPLSNTQEKISSPLTSSPVRSVPSRRRAVNEPSIRPRAGGHCIRRIKPDRGNRRIRTVVSSVTFRNKIGTGHSRGPRWRCRFSLNGCVRWTTTQ</sequence>